<dbReference type="CDD" id="cd03039">
    <property type="entry name" value="GST_N_Sigma_like"/>
    <property type="match status" value="1"/>
</dbReference>
<dbReference type="CDD" id="cd03192">
    <property type="entry name" value="GST_C_Sigma_like"/>
    <property type="match status" value="1"/>
</dbReference>
<evidence type="ECO:0000256" key="4">
    <source>
        <dbReference type="ARBA" id="ARBA00011738"/>
    </source>
</evidence>
<reference evidence="8 9" key="1">
    <citation type="submission" date="2017-06" db="EMBL/GenBank/DDBJ databases">
        <title>A platform for efficient transgenesis in Macrostomum lignano, a flatworm model organism for stem cell research.</title>
        <authorList>
            <person name="Berezikov E."/>
        </authorList>
    </citation>
    <scope>NUCLEOTIDE SEQUENCE [LARGE SCALE GENOMIC DNA]</scope>
    <source>
        <strain evidence="8">DV1</strain>
        <tissue evidence="8">Whole organism</tissue>
    </source>
</reference>
<dbReference type="PROSITE" id="PS50405">
    <property type="entry name" value="GST_CTER"/>
    <property type="match status" value="1"/>
</dbReference>
<dbReference type="InterPro" id="IPR050213">
    <property type="entry name" value="GST_superfamily"/>
</dbReference>
<proteinExistence type="inferred from homology"/>
<dbReference type="Gene3D" id="1.20.1050.10">
    <property type="match status" value="1"/>
</dbReference>
<dbReference type="GO" id="GO:0006749">
    <property type="term" value="P:glutathione metabolic process"/>
    <property type="evidence" value="ECO:0007669"/>
    <property type="project" value="TreeGrafter"/>
</dbReference>
<evidence type="ECO:0000259" key="7">
    <source>
        <dbReference type="PROSITE" id="PS50405"/>
    </source>
</evidence>
<comment type="function">
    <text evidence="1">GST isoenzymes appear to play a central role in the parasite detoxification system. Other functions are also suspected including a role in increasing the solubility of haematin in the parasite gut.</text>
</comment>
<dbReference type="PANTHER" id="PTHR11571:SF150">
    <property type="entry name" value="GLUTATHIONE S-TRANSFERASE"/>
    <property type="match status" value="1"/>
</dbReference>
<organism evidence="8 9">
    <name type="scientific">Macrostomum lignano</name>
    <dbReference type="NCBI Taxonomy" id="282301"/>
    <lineage>
        <taxon>Eukaryota</taxon>
        <taxon>Metazoa</taxon>
        <taxon>Spiralia</taxon>
        <taxon>Lophotrochozoa</taxon>
        <taxon>Platyhelminthes</taxon>
        <taxon>Rhabditophora</taxon>
        <taxon>Macrostomorpha</taxon>
        <taxon>Macrostomida</taxon>
        <taxon>Macrostomidae</taxon>
        <taxon>Macrostomum</taxon>
    </lineage>
</organism>
<dbReference type="InterPro" id="IPR010987">
    <property type="entry name" value="Glutathione-S-Trfase_C-like"/>
</dbReference>
<dbReference type="AlphaFoldDB" id="A0A267GL96"/>
<evidence type="ECO:0000259" key="6">
    <source>
        <dbReference type="PROSITE" id="PS50404"/>
    </source>
</evidence>
<dbReference type="GO" id="GO:0004364">
    <property type="term" value="F:glutathione transferase activity"/>
    <property type="evidence" value="ECO:0007669"/>
    <property type="project" value="UniProtKB-EC"/>
</dbReference>
<dbReference type="InterPro" id="IPR040079">
    <property type="entry name" value="Glutathione_S-Trfase"/>
</dbReference>
<feature type="domain" description="GST N-terminal" evidence="6">
    <location>
        <begin position="32"/>
        <end position="109"/>
    </location>
</feature>
<dbReference type="Gene3D" id="3.40.30.10">
    <property type="entry name" value="Glutaredoxin"/>
    <property type="match status" value="1"/>
</dbReference>
<comment type="similarity">
    <text evidence="3">Belongs to the GST superfamily. Mu family.</text>
</comment>
<dbReference type="PANTHER" id="PTHR11571">
    <property type="entry name" value="GLUTATHIONE S-TRANSFERASE"/>
    <property type="match status" value="1"/>
</dbReference>
<dbReference type="Proteomes" id="UP000215902">
    <property type="component" value="Unassembled WGS sequence"/>
</dbReference>
<dbReference type="SFLD" id="SFLDS00019">
    <property type="entry name" value="Glutathione_Transferase_(cytos"/>
    <property type="match status" value="1"/>
</dbReference>
<evidence type="ECO:0000256" key="2">
    <source>
        <dbReference type="ARBA" id="ARBA00003701"/>
    </source>
</evidence>
<dbReference type="InterPro" id="IPR004045">
    <property type="entry name" value="Glutathione_S-Trfase_N"/>
</dbReference>
<dbReference type="SFLD" id="SFLDG00363">
    <property type="entry name" value="AMPS_(cytGST):_Alpha-__Mu-__Pi"/>
    <property type="match status" value="1"/>
</dbReference>
<dbReference type="STRING" id="282301.A0A267GL96"/>
<name>A0A267GL96_9PLAT</name>
<evidence type="ECO:0000313" key="8">
    <source>
        <dbReference type="EMBL" id="PAA86795.1"/>
    </source>
</evidence>
<dbReference type="InterPro" id="IPR036249">
    <property type="entry name" value="Thioredoxin-like_sf"/>
</dbReference>
<dbReference type="OrthoDB" id="414243at2759"/>
<dbReference type="SUPFAM" id="SSF52833">
    <property type="entry name" value="Thioredoxin-like"/>
    <property type="match status" value="1"/>
</dbReference>
<comment type="subunit">
    <text evidence="4">Homodimer.</text>
</comment>
<gene>
    <name evidence="8" type="ORF">BOX15_Mlig005819g1</name>
</gene>
<dbReference type="SUPFAM" id="SSF47616">
    <property type="entry name" value="GST C-terminal domain-like"/>
    <property type="match status" value="1"/>
</dbReference>
<evidence type="ECO:0000256" key="5">
    <source>
        <dbReference type="SAM" id="MobiDB-lite"/>
    </source>
</evidence>
<sequence>SRSLSANSPSAPTYSSSSSPANRKQLAAMAQCKPKVCYFNARGRAELIRLALTAGGVEFDDVRFTREEWPEKKKIAPTGVAPWVETPNGKLVQSGAIARFIAKKHGLYGEGDWEFYLVERALAQIEDVATELMKMYFAPEDKKAELVKQFQTEKGPKLIEGLLKFIEDGGSGFFAGKSVTLADLASVNMVDQLALVPELLAKFPQLEAHKKRVLEAKPKVAEWIKNRPQTPV</sequence>
<accession>A0A267GL96</accession>
<dbReference type="Pfam" id="PF02798">
    <property type="entry name" value="GST_N"/>
    <property type="match status" value="1"/>
</dbReference>
<dbReference type="SFLD" id="SFLDG01205">
    <property type="entry name" value="AMPS.1"/>
    <property type="match status" value="1"/>
</dbReference>
<keyword evidence="9" id="KW-1185">Reference proteome</keyword>
<feature type="non-terminal residue" evidence="8">
    <location>
        <position position="1"/>
    </location>
</feature>
<dbReference type="InterPro" id="IPR004046">
    <property type="entry name" value="GST_C"/>
</dbReference>
<evidence type="ECO:0000256" key="3">
    <source>
        <dbReference type="ARBA" id="ARBA00005861"/>
    </source>
</evidence>
<feature type="region of interest" description="Disordered" evidence="5">
    <location>
        <begin position="1"/>
        <end position="20"/>
    </location>
</feature>
<comment type="function">
    <text evidence="2">Conjugation of reduced glutathione to a wide number of exogenous and endogenous hydrophobic electrophiles.</text>
</comment>
<dbReference type="EMBL" id="NIVC01000264">
    <property type="protein sequence ID" value="PAA86795.1"/>
    <property type="molecule type" value="Genomic_DNA"/>
</dbReference>
<dbReference type="Pfam" id="PF14497">
    <property type="entry name" value="GST_C_3"/>
    <property type="match status" value="1"/>
</dbReference>
<dbReference type="InterPro" id="IPR036282">
    <property type="entry name" value="Glutathione-S-Trfase_C_sf"/>
</dbReference>
<feature type="domain" description="GST C-terminal" evidence="7">
    <location>
        <begin position="111"/>
        <end position="232"/>
    </location>
</feature>
<dbReference type="PROSITE" id="PS50404">
    <property type="entry name" value="GST_NTER"/>
    <property type="match status" value="1"/>
</dbReference>
<protein>
    <submittedName>
        <fullName evidence="8">Uncharacterized protein</fullName>
    </submittedName>
</protein>
<comment type="caution">
    <text evidence="8">The sequence shown here is derived from an EMBL/GenBank/DDBJ whole genome shotgun (WGS) entry which is preliminary data.</text>
</comment>
<evidence type="ECO:0000256" key="1">
    <source>
        <dbReference type="ARBA" id="ARBA00002446"/>
    </source>
</evidence>
<evidence type="ECO:0000313" key="9">
    <source>
        <dbReference type="Proteomes" id="UP000215902"/>
    </source>
</evidence>